<dbReference type="InterPro" id="IPR014031">
    <property type="entry name" value="Ketoacyl_synth_C"/>
</dbReference>
<dbReference type="InterPro" id="IPR036736">
    <property type="entry name" value="ACP-like_sf"/>
</dbReference>
<dbReference type="Gene3D" id="1.10.1200.10">
    <property type="entry name" value="ACP-like"/>
    <property type="match status" value="2"/>
</dbReference>
<keyword evidence="4" id="KW-0808">Transferase</keyword>
<feature type="region of interest" description="Disordered" evidence="6">
    <location>
        <begin position="1031"/>
        <end position="1054"/>
    </location>
</feature>
<dbReference type="InterPro" id="IPR014030">
    <property type="entry name" value="Ketoacyl_synth_N"/>
</dbReference>
<dbReference type="Pfam" id="PF08242">
    <property type="entry name" value="Methyltransf_12"/>
    <property type="match status" value="1"/>
</dbReference>
<feature type="domain" description="Ketosynthase family 3 (KS3)" evidence="8">
    <location>
        <begin position="16"/>
        <end position="447"/>
    </location>
</feature>
<feature type="compositionally biased region" description="Low complexity" evidence="6">
    <location>
        <begin position="1031"/>
        <end position="1044"/>
    </location>
</feature>
<dbReference type="PROSITE" id="PS00012">
    <property type="entry name" value="PHOSPHOPANTETHEINE"/>
    <property type="match status" value="1"/>
</dbReference>
<dbReference type="GO" id="GO:0005737">
    <property type="term" value="C:cytoplasm"/>
    <property type="evidence" value="ECO:0007669"/>
    <property type="project" value="TreeGrafter"/>
</dbReference>
<dbReference type="RefSeq" id="WP_013700147.1">
    <property type="nucleotide sequence ID" value="NC_015383.1"/>
</dbReference>
<dbReference type="PROSITE" id="PS00606">
    <property type="entry name" value="KS3_1"/>
    <property type="match status" value="1"/>
</dbReference>
<feature type="domain" description="Carrier" evidence="7">
    <location>
        <begin position="1766"/>
        <end position="1843"/>
    </location>
</feature>
<dbReference type="PROSITE" id="PS50075">
    <property type="entry name" value="CARRIER"/>
    <property type="match status" value="2"/>
</dbReference>
<comment type="cofactor">
    <cofactor evidence="1">
        <name>pantetheine 4'-phosphate</name>
        <dbReference type="ChEBI" id="CHEBI:47942"/>
    </cofactor>
</comment>
<dbReference type="SUPFAM" id="SSF53335">
    <property type="entry name" value="S-adenosyl-L-methionine-dependent methyltransferases"/>
    <property type="match status" value="1"/>
</dbReference>
<dbReference type="InterPro" id="IPR050091">
    <property type="entry name" value="PKS_NRPS_Biosynth_Enz"/>
</dbReference>
<name>F2LSV7_BURGS</name>
<feature type="domain" description="Carrier" evidence="7">
    <location>
        <begin position="1902"/>
        <end position="1979"/>
    </location>
</feature>
<dbReference type="CDD" id="cd00833">
    <property type="entry name" value="PKS"/>
    <property type="match status" value="1"/>
</dbReference>
<feature type="compositionally biased region" description="Low complexity" evidence="6">
    <location>
        <begin position="2479"/>
        <end position="2491"/>
    </location>
</feature>
<dbReference type="InterPro" id="IPR013968">
    <property type="entry name" value="PKS_KR"/>
</dbReference>
<evidence type="ECO:0000256" key="2">
    <source>
        <dbReference type="ARBA" id="ARBA00022450"/>
    </source>
</evidence>
<dbReference type="SMART" id="SM00823">
    <property type="entry name" value="PKS_PP"/>
    <property type="match status" value="2"/>
</dbReference>
<keyword evidence="3" id="KW-0597">Phosphoprotein</keyword>
<keyword evidence="9" id="KW-0614">Plasmid</keyword>
<dbReference type="SMART" id="SM00825">
    <property type="entry name" value="PKS_KS"/>
    <property type="match status" value="1"/>
</dbReference>
<keyword evidence="10" id="KW-1185">Reference proteome</keyword>
<dbReference type="InterPro" id="IPR013217">
    <property type="entry name" value="Methyltransf_12"/>
</dbReference>
<dbReference type="GO" id="GO:0071770">
    <property type="term" value="P:DIM/DIP cell wall layer assembly"/>
    <property type="evidence" value="ECO:0007669"/>
    <property type="project" value="TreeGrafter"/>
</dbReference>
<dbReference type="InterPro" id="IPR032821">
    <property type="entry name" value="PKS_assoc"/>
</dbReference>
<dbReference type="Gene3D" id="3.40.47.10">
    <property type="match status" value="1"/>
</dbReference>
<dbReference type="InterPro" id="IPR029063">
    <property type="entry name" value="SAM-dependent_MTases_sf"/>
</dbReference>
<dbReference type="PANTHER" id="PTHR43775">
    <property type="entry name" value="FATTY ACID SYNTHASE"/>
    <property type="match status" value="1"/>
</dbReference>
<dbReference type="Gene3D" id="1.10.1240.100">
    <property type="match status" value="1"/>
</dbReference>
<evidence type="ECO:0000313" key="9">
    <source>
        <dbReference type="EMBL" id="AEA65977.1"/>
    </source>
</evidence>
<dbReference type="Pfam" id="PF00550">
    <property type="entry name" value="PP-binding"/>
    <property type="match status" value="2"/>
</dbReference>
<proteinExistence type="predicted"/>
<protein>
    <submittedName>
        <fullName evidence="9">Putative polyketide synthase</fullName>
    </submittedName>
</protein>
<sequence>MTAFSTDDFQQRYGDTLPIAVIGAGCRMPRADDIFEYWRRLADGETLIERFDAERLAAAGVDPALLARGDYVPCAAVVERAERFDWSFFGYSRQEAESIDPQQRIFLMCAWEALELAGYPPSRIETLGHALRIGVLGACKMSSYPAARLDNSQDIASPRTFGRLIGNDKDYLATRVSYKLGLTGPSLTVQTACSSSLVAIHLACEQLASGECDMVLAGGAGIGFPQENGYFHHPGMIFSPDGHCRPFDADANGTAIGNGAAVVLLKPLARALADGDPVLAVVRGSSVNNDGRGKTGYTAPAPQGQTRVIADALAMAEVDPASIGMVEAHGTATPLGDPIEVEALSRAWREHTAQTGYCALGSVKSNLGHLDTAAGVASFLKTALALHYGQVPPSLNFRRPNPAIDFAASPFFVPQVLLPWPIEDGPRRAAVSAFAIGGTNCHAILEQAPVPDSVPAAASPVPRAGPYALLLSARSETALRTLALRHARRLADPDAAGQLADYCATSLHHRSLFEQRLLLVAHQADALADWLEHFARGDEARAQPAGTAPVVPVQVPADDTVPARCCWSAAADTREDSLALLAQLREALEQPTPDWQRYPQTRHAPLARRLLPTCPFEGERCWFEAPVARAVPAAPAALATDTPAAAPAASARWLPGIEAGRRASIELARELDLSNLAREAEGVDALHGAYVSEALRQLGLFAEPEAWLDVDACLRQGGIAAAHRDLLARLLRDLAASGRLEAGEIEQRAHYRRLRGPGGDDTRVWLAAMRELGYSQLALLVERAGPALADMLAGRVDPVGVVFPRAATDEVEHMYQDQAYSVYLNGIAAAAAAAIAASGRDRPLRILEVGGGTGGTTRDLLAQLPEGTCERYTFTDVGPLFLLRARAKFAAYPFMHYQGFDMNAPAHEQGLEAGGYDLIVAANVLHNAPSLRRMLANLGSLLAPGGMLLMREITHPKKLFDFVFGPLVPPLDDIRERHGELFASEAVWRDALADAGFVEVAALPSREQPTAALGEQILIARWPCAMDPARAAGAGTASTPAGPTSRDEPLAAPGGGFERAAHSHRPGAILAAVMADLPERAGLLLADGQWHVDPRGAPLPLRLRARVGADRLEVELLGQTGPRALFSATLRRPRALPVGLHEPSASAPHEAQTRPPELAFEDDEVSSLDAALADPSARHDSGGAPFAGFRSLYWPLPDRPGMPRRLCRGHDGVSVLDAARRVVLRLEPAATSTALPAPWREADATSDGELYQWQWSPLDTVAPLRAPQAIQRMVWIMADGSRDWPALSEALDGRGLSGIFRPLDTLPDEASALRDWLATKGRLDALCYVPPRIDADDPHTAVERLEAAWRPLVVLLEALAGISDPPRLAVLAQHAFAPGDQDLADNWQAAGLGGLLSVARQEYPRLSTLLLDPGDAAAADALPALLTLWAAADPVPVAALRDGQLRVQQLVPAAQPRAPGVSRGGRHVLIGGLCELGLELAEHLADQGASRLDILARREPNPAQAARLLALRERGLGVVVDSRADAADPTAFAASLARLDSGTPIDAVFHLAGVVHDAPLAAMLREPATTRHERDRALATKLVPALMLHAWEMRLRPALSVYFSSAASAFGPAGQGSHALANAWLEGLAQHRSRLGLDTLALAWGYWGEIEAVHRRALASRLAERGMLGMSTARGLAMLDAALAGTQSFYLPCRVDWQRFAAAATPAQALRFGACWPGSARAAAPLREDDTPGRGACEPILATGAGHRADPPRPAEAGRPDNGAPATHADLYRRVRAHIAELLGRAPDAIPGQANLVQLGLDSLLFLYLSEKLSQEFGISVSAETAFKASTLDALVAALENQLGSAAGPAPALDALAPTGSPGTASLAVAPGGAAGQDDTTADAAGDDIGALVAALKLGQVPRRPIAARYLRRRLAQLLQRDEQGIDEARNLVQIGLDSLMFLELGETIERDLGVRLSAQAAFQAGNFGALIDGLAQSLGGDPAPAAEAAHAQLRDALAELEQADGGWLAPHGDVLPRPVPAETPLALPGLRALRWRLRDTDLAQQLYVEYDKPAEFPLDAFERAWNRLVARHPMLRATIDADGALQVLPSVPTYRFTRCDWRGRPRPERDAALAQWREAMSMQAPDLRHWPHFDWRASRLDETGLRLHLRIDTTLVDIESLRIMLRELHLMMLDAERPLPSLGFSARDYYATEAALGGTPAHARVARAYAAQLAALPPAPSLPPRRDAAGPDGPRLLIWRDALAGDAWQALKAQARQAGLSGTAVLLAAYALALAPWADSPTFSLRLDYPDRKPMHAHATNVMLDASASALVPCRLEAESFTALARDCALAIDARLRADLLDSAELLAAYGRQQPGQAHRAPLPPVAMTSLLGVRTTYAIPETSDPLLGMPSYEYASQPATWLHLQVLEEASALLYNIDQRADRLPEELGETVMLRLGLILDALSRTPDAWRVDPMALVPADTEIQAYAAELRRAESADWSGAPAAAATRATEHETDEEETHRA</sequence>
<dbReference type="Gene3D" id="3.40.50.150">
    <property type="entry name" value="Vaccinia Virus protein VP39"/>
    <property type="match status" value="1"/>
</dbReference>
<dbReference type="InterPro" id="IPR036291">
    <property type="entry name" value="NAD(P)-bd_dom_sf"/>
</dbReference>
<dbReference type="GO" id="GO:0004315">
    <property type="term" value="F:3-oxoacyl-[acyl-carrier-protein] synthase activity"/>
    <property type="evidence" value="ECO:0007669"/>
    <property type="project" value="InterPro"/>
</dbReference>
<dbReference type="Pfam" id="PF00109">
    <property type="entry name" value="ketoacyl-synt"/>
    <property type="match status" value="1"/>
</dbReference>
<dbReference type="SMART" id="SM00822">
    <property type="entry name" value="PKS_KR"/>
    <property type="match status" value="1"/>
</dbReference>
<dbReference type="InterPro" id="IPR006162">
    <property type="entry name" value="Ppantetheine_attach_site"/>
</dbReference>
<dbReference type="GO" id="GO:0004312">
    <property type="term" value="F:fatty acid synthase activity"/>
    <property type="evidence" value="ECO:0007669"/>
    <property type="project" value="TreeGrafter"/>
</dbReference>
<dbReference type="KEGG" id="bgd:bgla_4p2120"/>
<dbReference type="InterPro" id="IPR009081">
    <property type="entry name" value="PP-bd_ACP"/>
</dbReference>
<dbReference type="SUPFAM" id="SSF51735">
    <property type="entry name" value="NAD(P)-binding Rossmann-fold domains"/>
    <property type="match status" value="2"/>
</dbReference>
<dbReference type="Pfam" id="PF08659">
    <property type="entry name" value="KR"/>
    <property type="match status" value="1"/>
</dbReference>
<dbReference type="InterPro" id="IPR001242">
    <property type="entry name" value="Condensation_dom"/>
</dbReference>
<gene>
    <name evidence="9" type="ordered locus">bgla_4p2120</name>
</gene>
<reference evidence="9 10" key="1">
    <citation type="journal article" date="2011" name="J. Bacteriol.">
        <title>Complete genome sequence of Burkholderia gladioli BSR3.</title>
        <authorList>
            <person name="Seo Y.S."/>
            <person name="Lim J."/>
            <person name="Choi B.S."/>
            <person name="Kim H."/>
            <person name="Goo E."/>
            <person name="Lee B."/>
            <person name="Lim J.S."/>
            <person name="Choi I.Y."/>
            <person name="Moon J.S."/>
            <person name="Kim J."/>
            <person name="Hwang I."/>
        </authorList>
    </citation>
    <scope>NUCLEOTIDE SEQUENCE [LARGE SCALE GENOMIC DNA]</scope>
    <source>
        <strain evidence="9 10">BSR3</strain>
        <plasmid evidence="9">bgla_4p</plasmid>
    </source>
</reference>
<dbReference type="InterPro" id="IPR023213">
    <property type="entry name" value="CAT-like_dom_sf"/>
</dbReference>
<keyword evidence="2" id="KW-0596">Phosphopantetheine</keyword>
<dbReference type="SUPFAM" id="SSF47336">
    <property type="entry name" value="ACP-like"/>
    <property type="match status" value="2"/>
</dbReference>
<dbReference type="PANTHER" id="PTHR43775:SF37">
    <property type="entry name" value="SI:DKEY-61P9.11"/>
    <property type="match status" value="1"/>
</dbReference>
<keyword evidence="5" id="KW-0511">Multifunctional enzyme</keyword>
<dbReference type="HOGENOM" id="CLU_000832_0_0_4"/>
<dbReference type="EMBL" id="CP002604">
    <property type="protein sequence ID" value="AEA65977.1"/>
    <property type="molecule type" value="Genomic_DNA"/>
</dbReference>
<evidence type="ECO:0000259" key="8">
    <source>
        <dbReference type="PROSITE" id="PS52004"/>
    </source>
</evidence>
<dbReference type="Gene3D" id="3.30.559.30">
    <property type="entry name" value="Nonribosomal peptide synthetase, condensation domain"/>
    <property type="match status" value="1"/>
</dbReference>
<evidence type="ECO:0000256" key="6">
    <source>
        <dbReference type="SAM" id="MobiDB-lite"/>
    </source>
</evidence>
<evidence type="ECO:0000313" key="10">
    <source>
        <dbReference type="Proteomes" id="UP000008316"/>
    </source>
</evidence>
<evidence type="ECO:0000256" key="5">
    <source>
        <dbReference type="ARBA" id="ARBA00023268"/>
    </source>
</evidence>
<feature type="compositionally biased region" description="Acidic residues" evidence="6">
    <location>
        <begin position="2496"/>
        <end position="2505"/>
    </location>
</feature>
<dbReference type="Pfam" id="PF00668">
    <property type="entry name" value="Condensation"/>
    <property type="match status" value="1"/>
</dbReference>
<dbReference type="Pfam" id="PF16197">
    <property type="entry name" value="KAsynt_C_assoc"/>
    <property type="match status" value="1"/>
</dbReference>
<dbReference type="InterPro" id="IPR016039">
    <property type="entry name" value="Thiolase-like"/>
</dbReference>
<dbReference type="InterPro" id="IPR020806">
    <property type="entry name" value="PKS_PP-bd"/>
</dbReference>
<evidence type="ECO:0000256" key="1">
    <source>
        <dbReference type="ARBA" id="ARBA00001957"/>
    </source>
</evidence>
<feature type="region of interest" description="Disordered" evidence="6">
    <location>
        <begin position="2477"/>
        <end position="2505"/>
    </location>
</feature>
<organism evidence="9 10">
    <name type="scientific">Burkholderia gladioli (strain BSR3)</name>
    <dbReference type="NCBI Taxonomy" id="999541"/>
    <lineage>
        <taxon>Bacteria</taxon>
        <taxon>Pseudomonadati</taxon>
        <taxon>Pseudomonadota</taxon>
        <taxon>Betaproteobacteria</taxon>
        <taxon>Burkholderiales</taxon>
        <taxon>Burkholderiaceae</taxon>
        <taxon>Burkholderia</taxon>
    </lineage>
</organism>
<dbReference type="SUPFAM" id="SSF52777">
    <property type="entry name" value="CoA-dependent acyltransferases"/>
    <property type="match status" value="2"/>
</dbReference>
<dbReference type="PROSITE" id="PS52004">
    <property type="entry name" value="KS3_2"/>
    <property type="match status" value="1"/>
</dbReference>
<dbReference type="GO" id="GO:0031177">
    <property type="term" value="F:phosphopantetheine binding"/>
    <property type="evidence" value="ECO:0007669"/>
    <property type="project" value="InterPro"/>
</dbReference>
<dbReference type="GO" id="GO:0009403">
    <property type="term" value="P:toxin biosynthetic process"/>
    <property type="evidence" value="ECO:0007669"/>
    <property type="project" value="UniProtKB-ARBA"/>
</dbReference>
<dbReference type="GO" id="GO:0006633">
    <property type="term" value="P:fatty acid biosynthetic process"/>
    <property type="evidence" value="ECO:0007669"/>
    <property type="project" value="InterPro"/>
</dbReference>
<feature type="region of interest" description="Disordered" evidence="6">
    <location>
        <begin position="1743"/>
        <end position="1766"/>
    </location>
</feature>
<evidence type="ECO:0000256" key="4">
    <source>
        <dbReference type="ARBA" id="ARBA00022679"/>
    </source>
</evidence>
<dbReference type="SUPFAM" id="SSF53901">
    <property type="entry name" value="Thiolase-like"/>
    <property type="match status" value="1"/>
</dbReference>
<evidence type="ECO:0000256" key="3">
    <source>
        <dbReference type="ARBA" id="ARBA00022553"/>
    </source>
</evidence>
<dbReference type="InterPro" id="IPR057326">
    <property type="entry name" value="KR_dom"/>
</dbReference>
<accession>F2LSV7</accession>
<dbReference type="InterPro" id="IPR020841">
    <property type="entry name" value="PKS_Beta-ketoAc_synthase_dom"/>
</dbReference>
<dbReference type="Proteomes" id="UP000008316">
    <property type="component" value="Plasmid bgla_4p"/>
</dbReference>
<dbReference type="CDD" id="cd05274">
    <property type="entry name" value="KR_FAS_SDR_x"/>
    <property type="match status" value="1"/>
</dbReference>
<evidence type="ECO:0000259" key="7">
    <source>
        <dbReference type="PROSITE" id="PS50075"/>
    </source>
</evidence>
<dbReference type="Gene3D" id="3.30.559.10">
    <property type="entry name" value="Chloramphenicol acetyltransferase-like domain"/>
    <property type="match status" value="1"/>
</dbReference>
<dbReference type="GO" id="GO:0005886">
    <property type="term" value="C:plasma membrane"/>
    <property type="evidence" value="ECO:0007669"/>
    <property type="project" value="TreeGrafter"/>
</dbReference>
<dbReference type="InterPro" id="IPR018201">
    <property type="entry name" value="Ketoacyl_synth_AS"/>
</dbReference>
<geneLocation type="plasmid" evidence="9 10">
    <name>bgla_4p</name>
</geneLocation>
<feature type="compositionally biased region" description="Basic and acidic residues" evidence="6">
    <location>
        <begin position="1747"/>
        <end position="1759"/>
    </location>
</feature>
<dbReference type="Pfam" id="PF02801">
    <property type="entry name" value="Ketoacyl-synt_C"/>
    <property type="match status" value="1"/>
</dbReference>
<dbReference type="Gene3D" id="3.40.50.720">
    <property type="entry name" value="NAD(P)-binding Rossmann-like Domain"/>
    <property type="match status" value="1"/>
</dbReference>